<protein>
    <submittedName>
        <fullName evidence="3">Uncharacterized protein</fullName>
    </submittedName>
</protein>
<keyword evidence="5" id="KW-1185">Reference proteome</keyword>
<keyword evidence="1" id="KW-0472">Membrane</keyword>
<dbReference type="Proteomes" id="UP000623509">
    <property type="component" value="Unassembled WGS sequence"/>
</dbReference>
<gene>
    <name evidence="2" type="ORF">BGI27_04530</name>
    <name evidence="3" type="ORF">CGU29_03465</name>
</gene>
<dbReference type="EMBL" id="MDUX01000010">
    <property type="protein sequence ID" value="KAF7600073.1"/>
    <property type="molecule type" value="Genomic_DNA"/>
</dbReference>
<accession>A0A272EWX8</accession>
<reference evidence="3 4" key="2">
    <citation type="submission" date="2017-07" db="EMBL/GenBank/DDBJ databases">
        <title>Candidatus Dactylopiibacterium carminicum, a nitrogen-fixing symbiont of the cochineal insect Dactylopius coccus and Dactylopius opuntiae (Hemiptera: Coccoidea: Dactylopiidae).</title>
        <authorList>
            <person name="Vera A."/>
        </authorList>
    </citation>
    <scope>NUCLEOTIDE SEQUENCE [LARGE SCALE GENOMIC DNA]</scope>
    <source>
        <strain evidence="3 4">NFDCM</strain>
    </source>
</reference>
<feature type="transmembrane region" description="Helical" evidence="1">
    <location>
        <begin position="18"/>
        <end position="35"/>
    </location>
</feature>
<evidence type="ECO:0000256" key="1">
    <source>
        <dbReference type="SAM" id="Phobius"/>
    </source>
</evidence>
<dbReference type="AlphaFoldDB" id="A0A272EWX8"/>
<reference evidence="2 5" key="1">
    <citation type="submission" date="2016-08" db="EMBL/GenBank/DDBJ databases">
        <title>Candidatus Dactylopiibacterium carminicum genome sequence.</title>
        <authorList>
            <person name="Ramirez-Puebla S.T."/>
            <person name="Ormeno-Orrillo E."/>
            <person name="Vera-Ponce De Leon A."/>
            <person name="Luis L."/>
            <person name="Sanchez-Flores A."/>
            <person name="Monica R."/>
            <person name="Martinez-Romero E."/>
        </authorList>
    </citation>
    <scope>NUCLEOTIDE SEQUENCE [LARGE SCALE GENOMIC DNA]</scope>
    <source>
        <strain evidence="2">END1</strain>
    </source>
</reference>
<sequence>MAIDGKTWRPATDSERQLVTLLYLLHAIGLAIGAFSQAVTMVGAFVFGWTSIVAIIINYIKREDLRDTILASHLQWQSDTFWRSLLAMIIAFALYFVLLGFLINWLLYGLIGLWATWRIVKGWLVLRDGRPVGEGPHP</sequence>
<comment type="caution">
    <text evidence="3">The sequence shown here is derived from an EMBL/GenBank/DDBJ whole genome shotgun (WGS) entry which is preliminary data.</text>
</comment>
<feature type="transmembrane region" description="Helical" evidence="1">
    <location>
        <begin position="81"/>
        <end position="99"/>
    </location>
</feature>
<feature type="transmembrane region" description="Helical" evidence="1">
    <location>
        <begin position="41"/>
        <end position="60"/>
    </location>
</feature>
<evidence type="ECO:0000313" key="4">
    <source>
        <dbReference type="Proteomes" id="UP000216107"/>
    </source>
</evidence>
<proteinExistence type="predicted"/>
<name>A0A272EWX8_9RHOO</name>
<keyword evidence="1" id="KW-0812">Transmembrane</keyword>
<organism evidence="3 4">
    <name type="scientific">Candidatus Dactylopiibacterium carminicum</name>
    <dbReference type="NCBI Taxonomy" id="857335"/>
    <lineage>
        <taxon>Bacteria</taxon>
        <taxon>Pseudomonadati</taxon>
        <taxon>Pseudomonadota</taxon>
        <taxon>Betaproteobacteria</taxon>
        <taxon>Rhodocyclales</taxon>
        <taxon>Rhodocyclaceae</taxon>
        <taxon>Candidatus Dactylopiibacterium</taxon>
    </lineage>
</organism>
<dbReference type="OrthoDB" id="5405464at2"/>
<evidence type="ECO:0000313" key="5">
    <source>
        <dbReference type="Proteomes" id="UP000623509"/>
    </source>
</evidence>
<evidence type="ECO:0000313" key="3">
    <source>
        <dbReference type="EMBL" id="PAS94609.1"/>
    </source>
</evidence>
<dbReference type="EMBL" id="NMRN01000006">
    <property type="protein sequence ID" value="PAS94609.1"/>
    <property type="molecule type" value="Genomic_DNA"/>
</dbReference>
<keyword evidence="1" id="KW-1133">Transmembrane helix</keyword>
<evidence type="ECO:0000313" key="2">
    <source>
        <dbReference type="EMBL" id="KAF7600073.1"/>
    </source>
</evidence>
<dbReference type="Proteomes" id="UP000216107">
    <property type="component" value="Unassembled WGS sequence"/>
</dbReference>